<evidence type="ECO:0000313" key="3">
    <source>
        <dbReference type="Proteomes" id="UP001501138"/>
    </source>
</evidence>
<dbReference type="EMBL" id="BAAAPM010000003">
    <property type="protein sequence ID" value="GAA1719307.1"/>
    <property type="molecule type" value="Genomic_DNA"/>
</dbReference>
<name>A0ABN2J722_9MICO</name>
<comment type="caution">
    <text evidence="2">The sequence shown here is derived from an EMBL/GenBank/DDBJ whole genome shotgun (WGS) entry which is preliminary data.</text>
</comment>
<proteinExistence type="predicted"/>
<sequence length="66" mass="6631">MQDEGAQTGRDGARVGEHAQRRGPEAHQVPAVTGSRASSTGSGFDVGLLGESGSAARRTGTQDPPG</sequence>
<organism evidence="2 3">
    <name type="scientific">Isoptericola hypogeus</name>
    <dbReference type="NCBI Taxonomy" id="300179"/>
    <lineage>
        <taxon>Bacteria</taxon>
        <taxon>Bacillati</taxon>
        <taxon>Actinomycetota</taxon>
        <taxon>Actinomycetes</taxon>
        <taxon>Micrococcales</taxon>
        <taxon>Promicromonosporaceae</taxon>
        <taxon>Isoptericola</taxon>
    </lineage>
</organism>
<accession>A0ABN2J722</accession>
<keyword evidence="3" id="KW-1185">Reference proteome</keyword>
<protein>
    <submittedName>
        <fullName evidence="2">Uncharacterized protein</fullName>
    </submittedName>
</protein>
<evidence type="ECO:0000256" key="1">
    <source>
        <dbReference type="SAM" id="MobiDB-lite"/>
    </source>
</evidence>
<evidence type="ECO:0000313" key="2">
    <source>
        <dbReference type="EMBL" id="GAA1719307.1"/>
    </source>
</evidence>
<dbReference type="Proteomes" id="UP001501138">
    <property type="component" value="Unassembled WGS sequence"/>
</dbReference>
<gene>
    <name evidence="2" type="ORF">GCM10009809_13920</name>
</gene>
<reference evidence="2 3" key="1">
    <citation type="journal article" date="2019" name="Int. J. Syst. Evol. Microbiol.">
        <title>The Global Catalogue of Microorganisms (GCM) 10K type strain sequencing project: providing services to taxonomists for standard genome sequencing and annotation.</title>
        <authorList>
            <consortium name="The Broad Institute Genomics Platform"/>
            <consortium name="The Broad Institute Genome Sequencing Center for Infectious Disease"/>
            <person name="Wu L."/>
            <person name="Ma J."/>
        </authorList>
    </citation>
    <scope>NUCLEOTIDE SEQUENCE [LARGE SCALE GENOMIC DNA]</scope>
    <source>
        <strain evidence="2 3">JCM 15589</strain>
    </source>
</reference>
<feature type="region of interest" description="Disordered" evidence="1">
    <location>
        <begin position="1"/>
        <end position="66"/>
    </location>
</feature>
<feature type="compositionally biased region" description="Basic and acidic residues" evidence="1">
    <location>
        <begin position="11"/>
        <end position="25"/>
    </location>
</feature>